<dbReference type="Proteomes" id="UP000196036">
    <property type="component" value="Unassembled WGS sequence"/>
</dbReference>
<accession>A0A1Y4V7I4</accession>
<protein>
    <recommendedName>
        <fullName evidence="1">DUF6562 domain-containing protein</fullName>
    </recommendedName>
</protein>
<dbReference type="AlphaFoldDB" id="A0A1Y4V7I4"/>
<sequence length="557" mass="61057">MKKNFIYLAITLLAGLFASCSQENDSSTPNSQNKLVNISAELPKEFAKTRAVPSVDGHYLRCILEITNENGDRVYREEKLGTEGSADGKLSFTFALEEAGTYNYKMWADFIEANGQQKDPITGRYTDKFYNTEDLTKITIKDPALLYNTDACDAFSGNGSFEKSQATLDNPLSVTLVRPFAKLIVSDKSKENFEKCTSVSVSLEIPAGFDVSTGKISTETVVAVLPATAPIGTGEQEGEGFDLKLFSYYIFADNDALGEIGLTFVNTDGGRTVAIPANVPVKKNTRTLVRGYLVAESQSNGQIDTDFGEWNPDIDGGDVEPTEPTVDPKIGDYYYKNGEYASKLKTAADNPCIGVVFATKALNGDKAENYGAYTRIKGYVMALESAPSATRWEFCDKSANGTIDLTGLELTKTGYENTNTLLADNRYTDHADKYRVIADFLLFKEKTATPANSSGWYMPSFEEVKEFSIKYYGLGETAKNETFAHAVDAIEGANMFVHSTTADRYLLTSSISNKLMSPVMFNNNAITDITKTVAIFHTDPQKAGIQGQIRPILTILE</sequence>
<name>A0A1Y4V7I4_9BACE</name>
<evidence type="ECO:0000259" key="1">
    <source>
        <dbReference type="Pfam" id="PF20200"/>
    </source>
</evidence>
<dbReference type="InterPro" id="IPR046692">
    <property type="entry name" value="DUF6562"/>
</dbReference>
<comment type="caution">
    <text evidence="2">The sequence shown here is derived from an EMBL/GenBank/DDBJ whole genome shotgun (WGS) entry which is preliminary data.</text>
</comment>
<dbReference type="PROSITE" id="PS51257">
    <property type="entry name" value="PROKAR_LIPOPROTEIN"/>
    <property type="match status" value="1"/>
</dbReference>
<reference evidence="3" key="1">
    <citation type="submission" date="2017-04" db="EMBL/GenBank/DDBJ databases">
        <title>Function of individual gut microbiota members based on whole genome sequencing of pure cultures obtained from chicken caecum.</title>
        <authorList>
            <person name="Medvecky M."/>
            <person name="Cejkova D."/>
            <person name="Polansky O."/>
            <person name="Karasova D."/>
            <person name="Kubasova T."/>
            <person name="Cizek A."/>
            <person name="Rychlik I."/>
        </authorList>
    </citation>
    <scope>NUCLEOTIDE SEQUENCE [LARGE SCALE GENOMIC DNA]</scope>
    <source>
        <strain evidence="3">An109</strain>
    </source>
</reference>
<feature type="domain" description="DUF6562" evidence="1">
    <location>
        <begin position="43"/>
        <end position="183"/>
    </location>
</feature>
<evidence type="ECO:0000313" key="2">
    <source>
        <dbReference type="EMBL" id="OUQ65104.1"/>
    </source>
</evidence>
<proteinExistence type="predicted"/>
<dbReference type="Pfam" id="PF20200">
    <property type="entry name" value="DUF6562"/>
    <property type="match status" value="1"/>
</dbReference>
<dbReference type="RefSeq" id="WP_008020440.1">
    <property type="nucleotide sequence ID" value="NZ_JABFIB010000025.1"/>
</dbReference>
<organism evidence="2 3">
    <name type="scientific">Bacteroides xylanisolvens</name>
    <dbReference type="NCBI Taxonomy" id="371601"/>
    <lineage>
        <taxon>Bacteria</taxon>
        <taxon>Pseudomonadati</taxon>
        <taxon>Bacteroidota</taxon>
        <taxon>Bacteroidia</taxon>
        <taxon>Bacteroidales</taxon>
        <taxon>Bacteroidaceae</taxon>
        <taxon>Bacteroides</taxon>
    </lineage>
</organism>
<evidence type="ECO:0000313" key="3">
    <source>
        <dbReference type="Proteomes" id="UP000196036"/>
    </source>
</evidence>
<dbReference type="EMBL" id="NFLW01000033">
    <property type="protein sequence ID" value="OUQ65104.1"/>
    <property type="molecule type" value="Genomic_DNA"/>
</dbReference>
<gene>
    <name evidence="2" type="ORF">B5E52_16020</name>
</gene>